<dbReference type="SUPFAM" id="SSF53448">
    <property type="entry name" value="Nucleotide-diphospho-sugar transferases"/>
    <property type="match status" value="1"/>
</dbReference>
<dbReference type="PATRIC" id="fig|872965.6.peg.1033"/>
<comment type="caution">
    <text evidence="2">The sequence shown here is derived from an EMBL/GenBank/DDBJ whole genome shotgun (WGS) entry which is preliminary data.</text>
</comment>
<dbReference type="STRING" id="872965.SE16_05065"/>
<dbReference type="EMBL" id="LGKN01000004">
    <property type="protein sequence ID" value="KPL88227.1"/>
    <property type="molecule type" value="Genomic_DNA"/>
</dbReference>
<dbReference type="Gene3D" id="3.90.550.10">
    <property type="entry name" value="Spore Coat Polysaccharide Biosynthesis Protein SpsA, Chain A"/>
    <property type="match status" value="1"/>
</dbReference>
<dbReference type="RefSeq" id="WP_054493112.1">
    <property type="nucleotide sequence ID" value="NZ_BBZA01000128.1"/>
</dbReference>
<dbReference type="PANTHER" id="PTHR43179">
    <property type="entry name" value="RHAMNOSYLTRANSFERASE WBBL"/>
    <property type="match status" value="1"/>
</dbReference>
<accession>A0A0M8K9K0</accession>
<evidence type="ECO:0000259" key="1">
    <source>
        <dbReference type="Pfam" id="PF00535"/>
    </source>
</evidence>
<dbReference type="PANTHER" id="PTHR43179:SF7">
    <property type="entry name" value="RHAMNOSYLTRANSFERASE WBBL"/>
    <property type="match status" value="1"/>
</dbReference>
<dbReference type="EMBL" id="BBZA01000128">
    <property type="protein sequence ID" value="GAP63249.1"/>
    <property type="molecule type" value="Genomic_DNA"/>
</dbReference>
<feature type="domain" description="Glycosyltransferase 2-like" evidence="1">
    <location>
        <begin position="9"/>
        <end position="139"/>
    </location>
</feature>
<sequence length="294" mass="33318">MANPPELAVIIVSYNTRDLLQRAIASLQTSLHAHGPSHARIIVVDNASHDGSAEMVRRTFPDVELLEPGENLGFARANNLALRHLGFPHGDALPEAVWLLNPDTETVGNAPAQLLAHLRAHPDVAAVGPRLQYGDGRFQHGAFAFPGLLQIAFDLFPLPARLYETRLNGRYPRAWYEQGKPFDVDMVLGAALMVRREAIQQVGLLDEGYFMYVEELDWCRRMKQAGWRLQLVPTALVIHHEGQSTRQFREEMFRALWRSRLRYYTKFAPRPYVWLVRALVAVGLAWQKQRARGG</sequence>
<reference evidence="3 5" key="2">
    <citation type="submission" date="2015-07" db="EMBL/GenBank/DDBJ databases">
        <title>Whole genome sequence of Ardenticatena maritima DSM 23922.</title>
        <authorList>
            <person name="Hemp J."/>
            <person name="Ward L.M."/>
            <person name="Pace L.A."/>
            <person name="Fischer W.W."/>
        </authorList>
    </citation>
    <scope>NUCLEOTIDE SEQUENCE [LARGE SCALE GENOMIC DNA]</scope>
    <source>
        <strain evidence="3 5">110S</strain>
    </source>
</reference>
<dbReference type="CDD" id="cd04186">
    <property type="entry name" value="GT_2_like_c"/>
    <property type="match status" value="1"/>
</dbReference>
<dbReference type="InParanoid" id="A0A0M8K9K0"/>
<dbReference type="Pfam" id="PF00535">
    <property type="entry name" value="Glycos_transf_2"/>
    <property type="match status" value="1"/>
</dbReference>
<evidence type="ECO:0000313" key="3">
    <source>
        <dbReference type="EMBL" id="KPL88227.1"/>
    </source>
</evidence>
<dbReference type="Proteomes" id="UP000050502">
    <property type="component" value="Unassembled WGS sequence"/>
</dbReference>
<evidence type="ECO:0000313" key="4">
    <source>
        <dbReference type="Proteomes" id="UP000037784"/>
    </source>
</evidence>
<dbReference type="Proteomes" id="UP000037784">
    <property type="component" value="Unassembled WGS sequence"/>
</dbReference>
<dbReference type="AlphaFoldDB" id="A0A0M8K9K0"/>
<evidence type="ECO:0000313" key="2">
    <source>
        <dbReference type="EMBL" id="GAP63249.1"/>
    </source>
</evidence>
<evidence type="ECO:0000313" key="5">
    <source>
        <dbReference type="Proteomes" id="UP000050502"/>
    </source>
</evidence>
<name>A0A0M8K9K0_9CHLR</name>
<proteinExistence type="predicted"/>
<protein>
    <recommendedName>
        <fullName evidence="1">Glycosyltransferase 2-like domain-containing protein</fullName>
    </recommendedName>
</protein>
<keyword evidence="4" id="KW-1185">Reference proteome</keyword>
<dbReference type="InterPro" id="IPR001173">
    <property type="entry name" value="Glyco_trans_2-like"/>
</dbReference>
<reference evidence="2 4" key="1">
    <citation type="journal article" date="2015" name="Genome Announc.">
        <title>Draft Genome Sequence of a Heterotrophic Facultative Anaerobic Thermophilic Bacterium, Ardenticatena maritima Strain 110ST.</title>
        <authorList>
            <person name="Kawaichi S."/>
            <person name="Yoshida T."/>
            <person name="Sako Y."/>
            <person name="Nakamura R."/>
        </authorList>
    </citation>
    <scope>NUCLEOTIDE SEQUENCE [LARGE SCALE GENOMIC DNA]</scope>
    <source>
        <strain evidence="2 4">110S</strain>
    </source>
</reference>
<reference evidence="4" key="3">
    <citation type="submission" date="2015-08" db="EMBL/GenBank/DDBJ databases">
        <title>Draft Genome Sequence of a Heterotrophic Facultative Anaerobic Bacterium Ardenticatena maritima Strain 110S.</title>
        <authorList>
            <person name="Kawaichi S."/>
            <person name="Yoshida T."/>
            <person name="Sako Y."/>
            <person name="Nakamura R."/>
        </authorList>
    </citation>
    <scope>NUCLEOTIDE SEQUENCE [LARGE SCALE GENOMIC DNA]</scope>
    <source>
        <strain evidence="4">110S</strain>
    </source>
</reference>
<dbReference type="OrthoDB" id="9816564at2"/>
<gene>
    <name evidence="2" type="ORF">ARMA_1672</name>
    <name evidence="3" type="ORF">SE16_05065</name>
</gene>
<dbReference type="InterPro" id="IPR029044">
    <property type="entry name" value="Nucleotide-diphossugar_trans"/>
</dbReference>
<organism evidence="2 4">
    <name type="scientific">Ardenticatena maritima</name>
    <dbReference type="NCBI Taxonomy" id="872965"/>
    <lineage>
        <taxon>Bacteria</taxon>
        <taxon>Bacillati</taxon>
        <taxon>Chloroflexota</taxon>
        <taxon>Ardenticatenia</taxon>
        <taxon>Ardenticatenales</taxon>
        <taxon>Ardenticatenaceae</taxon>
        <taxon>Ardenticatena</taxon>
    </lineage>
</organism>